<dbReference type="EMBL" id="BAHC01000130">
    <property type="protein sequence ID" value="GAB91410.1"/>
    <property type="molecule type" value="Genomic_DNA"/>
</dbReference>
<keyword evidence="4 7" id="KW-1133">Transmembrane helix</keyword>
<reference evidence="9 10" key="1">
    <citation type="submission" date="2012-08" db="EMBL/GenBank/DDBJ databases">
        <title>Whole genome shotgun sequence of Gordonia rhizosphera NBRC 16068.</title>
        <authorList>
            <person name="Takarada H."/>
            <person name="Isaki S."/>
            <person name="Hosoyama A."/>
            <person name="Tsuchikane K."/>
            <person name="Katsumata H."/>
            <person name="Baba S."/>
            <person name="Ohji S."/>
            <person name="Yamazaki S."/>
            <person name="Fujita N."/>
        </authorList>
    </citation>
    <scope>NUCLEOTIDE SEQUENCE [LARGE SCALE GENOMIC DNA]</scope>
    <source>
        <strain evidence="9 10">NBRC 16068</strain>
    </source>
</reference>
<comment type="caution">
    <text evidence="9">The sequence shown here is derived from an EMBL/GenBank/DDBJ whole genome shotgun (WGS) entry which is preliminary data.</text>
</comment>
<dbReference type="AlphaFoldDB" id="K6VWX8"/>
<dbReference type="PANTHER" id="PTHR34187:SF2">
    <property type="entry name" value="DUF202 DOMAIN-CONTAINING PROTEIN"/>
    <property type="match status" value="1"/>
</dbReference>
<dbReference type="PANTHER" id="PTHR34187">
    <property type="entry name" value="FGR18P"/>
    <property type="match status" value="1"/>
</dbReference>
<organism evidence="9 10">
    <name type="scientific">Gordonia rhizosphera NBRC 16068</name>
    <dbReference type="NCBI Taxonomy" id="1108045"/>
    <lineage>
        <taxon>Bacteria</taxon>
        <taxon>Bacillati</taxon>
        <taxon>Actinomycetota</taxon>
        <taxon>Actinomycetes</taxon>
        <taxon>Mycobacteriales</taxon>
        <taxon>Gordoniaceae</taxon>
        <taxon>Gordonia</taxon>
    </lineage>
</organism>
<evidence type="ECO:0000256" key="6">
    <source>
        <dbReference type="SAM" id="MobiDB-lite"/>
    </source>
</evidence>
<evidence type="ECO:0000256" key="5">
    <source>
        <dbReference type="ARBA" id="ARBA00023136"/>
    </source>
</evidence>
<dbReference type="STRING" id="1108045.GORHZ_130_00340"/>
<comment type="subcellular location">
    <subcellularLocation>
        <location evidence="1">Cell membrane</location>
        <topology evidence="1">Multi-pass membrane protein</topology>
    </subcellularLocation>
</comment>
<dbReference type="GO" id="GO:0005886">
    <property type="term" value="C:plasma membrane"/>
    <property type="evidence" value="ECO:0007669"/>
    <property type="project" value="UniProtKB-SubCell"/>
</dbReference>
<evidence type="ECO:0000256" key="7">
    <source>
        <dbReference type="SAM" id="Phobius"/>
    </source>
</evidence>
<evidence type="ECO:0000313" key="9">
    <source>
        <dbReference type="EMBL" id="GAB91410.1"/>
    </source>
</evidence>
<keyword evidence="5 7" id="KW-0472">Membrane</keyword>
<evidence type="ECO:0000256" key="4">
    <source>
        <dbReference type="ARBA" id="ARBA00022989"/>
    </source>
</evidence>
<evidence type="ECO:0000259" key="8">
    <source>
        <dbReference type="Pfam" id="PF02656"/>
    </source>
</evidence>
<name>K6VWX8_9ACTN</name>
<evidence type="ECO:0000256" key="1">
    <source>
        <dbReference type="ARBA" id="ARBA00004651"/>
    </source>
</evidence>
<dbReference type="eggNOG" id="COG2149">
    <property type="taxonomic scope" value="Bacteria"/>
</dbReference>
<proteinExistence type="predicted"/>
<gene>
    <name evidence="9" type="ORF">GORHZ_130_00340</name>
</gene>
<protein>
    <recommendedName>
        <fullName evidence="8">DUF202 domain-containing protein</fullName>
    </recommendedName>
</protein>
<dbReference type="Pfam" id="PF02656">
    <property type="entry name" value="DUF202"/>
    <property type="match status" value="1"/>
</dbReference>
<feature type="transmembrane region" description="Helical" evidence="7">
    <location>
        <begin position="58"/>
        <end position="78"/>
    </location>
</feature>
<evidence type="ECO:0000256" key="2">
    <source>
        <dbReference type="ARBA" id="ARBA00022475"/>
    </source>
</evidence>
<keyword evidence="2" id="KW-1003">Cell membrane</keyword>
<keyword evidence="10" id="KW-1185">Reference proteome</keyword>
<keyword evidence="3 7" id="KW-0812">Transmembrane</keyword>
<evidence type="ECO:0000313" key="10">
    <source>
        <dbReference type="Proteomes" id="UP000008363"/>
    </source>
</evidence>
<feature type="transmembrane region" description="Helical" evidence="7">
    <location>
        <begin position="90"/>
        <end position="111"/>
    </location>
</feature>
<dbReference type="InterPro" id="IPR052053">
    <property type="entry name" value="IM_YidH-like"/>
</dbReference>
<feature type="domain" description="DUF202" evidence="8">
    <location>
        <begin position="49"/>
        <end position="115"/>
    </location>
</feature>
<dbReference type="Proteomes" id="UP000008363">
    <property type="component" value="Unassembled WGS sequence"/>
</dbReference>
<feature type="region of interest" description="Disordered" evidence="6">
    <location>
        <begin position="1"/>
        <end position="32"/>
    </location>
</feature>
<evidence type="ECO:0000256" key="3">
    <source>
        <dbReference type="ARBA" id="ARBA00022692"/>
    </source>
</evidence>
<sequence length="150" mass="15324">MSIDAMPEQPTPSAVADLTATADGGSPAEDARGDLARRVFPGGSDPDPRFTLANERTFLAWIRTALAFVAAGVALEAFALGGLSPATRKAVAVVLIVTGMLAAAGAGWHWWRAETAMRRGRPLPLPAIVPLIAIAATAGAAVATILVLTA</sequence>
<accession>K6VWX8</accession>
<feature type="transmembrane region" description="Helical" evidence="7">
    <location>
        <begin position="123"/>
        <end position="148"/>
    </location>
</feature>
<dbReference type="InterPro" id="IPR003807">
    <property type="entry name" value="DUF202"/>
</dbReference>